<feature type="non-terminal residue" evidence="2">
    <location>
        <position position="647"/>
    </location>
</feature>
<reference evidence="2 3" key="1">
    <citation type="journal article" date="2013" name="Curr. Biol.">
        <title>The Genome of the Foraminiferan Reticulomyxa filosa.</title>
        <authorList>
            <person name="Glockner G."/>
            <person name="Hulsmann N."/>
            <person name="Schleicher M."/>
            <person name="Noegel A.A."/>
            <person name="Eichinger L."/>
            <person name="Gallinger C."/>
            <person name="Pawlowski J."/>
            <person name="Sierra R."/>
            <person name="Euteneuer U."/>
            <person name="Pillet L."/>
            <person name="Moustafa A."/>
            <person name="Platzer M."/>
            <person name="Groth M."/>
            <person name="Szafranski K."/>
            <person name="Schliwa M."/>
        </authorList>
    </citation>
    <scope>NUCLEOTIDE SEQUENCE [LARGE SCALE GENOMIC DNA]</scope>
</reference>
<feature type="compositionally biased region" description="Acidic residues" evidence="1">
    <location>
        <begin position="343"/>
        <end position="375"/>
    </location>
</feature>
<feature type="compositionally biased region" description="Gly residues" evidence="1">
    <location>
        <begin position="34"/>
        <end position="48"/>
    </location>
</feature>
<keyword evidence="3" id="KW-1185">Reference proteome</keyword>
<proteinExistence type="predicted"/>
<feature type="region of interest" description="Disordered" evidence="1">
    <location>
        <begin position="233"/>
        <end position="377"/>
    </location>
</feature>
<accession>X6N312</accession>
<name>X6N312_RETFI</name>
<dbReference type="AlphaFoldDB" id="X6N312"/>
<feature type="region of interest" description="Disordered" evidence="1">
    <location>
        <begin position="586"/>
        <end position="647"/>
    </location>
</feature>
<feature type="compositionally biased region" description="Low complexity" evidence="1">
    <location>
        <begin position="23"/>
        <end position="33"/>
    </location>
</feature>
<feature type="compositionally biased region" description="Basic and acidic residues" evidence="1">
    <location>
        <begin position="290"/>
        <end position="299"/>
    </location>
</feature>
<feature type="compositionally biased region" description="Basic and acidic residues" evidence="1">
    <location>
        <begin position="233"/>
        <end position="258"/>
    </location>
</feature>
<evidence type="ECO:0000313" key="2">
    <source>
        <dbReference type="EMBL" id="ETO20278.1"/>
    </source>
</evidence>
<feature type="compositionally biased region" description="Low complexity" evidence="1">
    <location>
        <begin position="323"/>
        <end position="338"/>
    </location>
</feature>
<organism evidence="2 3">
    <name type="scientific">Reticulomyxa filosa</name>
    <dbReference type="NCBI Taxonomy" id="46433"/>
    <lineage>
        <taxon>Eukaryota</taxon>
        <taxon>Sar</taxon>
        <taxon>Rhizaria</taxon>
        <taxon>Retaria</taxon>
        <taxon>Foraminifera</taxon>
        <taxon>Monothalamids</taxon>
        <taxon>Reticulomyxidae</taxon>
        <taxon>Reticulomyxa</taxon>
    </lineage>
</organism>
<dbReference type="Proteomes" id="UP000023152">
    <property type="component" value="Unassembled WGS sequence"/>
</dbReference>
<dbReference type="EMBL" id="ASPP01012770">
    <property type="protein sequence ID" value="ETO20278.1"/>
    <property type="molecule type" value="Genomic_DNA"/>
</dbReference>
<feature type="region of interest" description="Disordered" evidence="1">
    <location>
        <begin position="16"/>
        <end position="51"/>
    </location>
</feature>
<evidence type="ECO:0000256" key="1">
    <source>
        <dbReference type="SAM" id="MobiDB-lite"/>
    </source>
</evidence>
<comment type="caution">
    <text evidence="2">The sequence shown here is derived from an EMBL/GenBank/DDBJ whole genome shotgun (WGS) entry which is preliminary data.</text>
</comment>
<protein>
    <submittedName>
        <fullName evidence="2">Uncharacterized protein</fullName>
    </submittedName>
</protein>
<feature type="compositionally biased region" description="Polar residues" evidence="1">
    <location>
        <begin position="638"/>
        <end position="647"/>
    </location>
</feature>
<sequence>MEETRAGYEPMVQTDVDSNVNAGVGPSSTTGLGTSPGGMAGSGNGGFTGNHTNKSGVMARLKPDYTVYPASLRLRITNDTFMGRLSRPMWWIDGQFNQIPNKILSKNVIEIEVFSNYSDAPLVGILSFELTLDPRYQDIRHYANAPNIHHMPVFDAFSVPVNEAVTEGKVSASYFDEHMPYYHGPVPPWMIGPAGLMFVPPSVHRMYHLQQQFADKQIEKLVEQYKNKDMNQQIKEQKREARVSKMVEKGVRQHEKSLAKAMKQLKKEKREGLTPEATSPRPAKSNETTEIDKDKEKKKTVSANVQSDDSGPLSVKSDKSADNNNNNNNNGTANANNNTKERDEEDADGDADAEMDGEEDENEDEDDELEEEVLEEEMKLSIASEEEEEQEQDNFKAPKFRILLLWSVQPQAPPIPVQGADTQMLRQKRLSNVSVSTDVNHPNKFDVLLFEDDVNSEFHLDHSYFTQLEESALLADMQQKLIEHDLFEISATLGINRRNNQYQFVVDVDDSTGQWPFPPKDLYSELFTPPFIHHLSSRTFAPIQRNNSTPLPPIYDNIRLAPHDVQSSSGMLPSPRVRRRLTLEQKEAEEKYRSSRLSKRVGSHTLSELVTQVDRDKEYRSSTQEQSGESRVPIFPLYQSTTNTAAH</sequence>
<gene>
    <name evidence="2" type="ORF">RFI_16939</name>
</gene>
<evidence type="ECO:0000313" key="3">
    <source>
        <dbReference type="Proteomes" id="UP000023152"/>
    </source>
</evidence>